<protein>
    <submittedName>
        <fullName evidence="4">Oxidoreductase</fullName>
    </submittedName>
</protein>
<dbReference type="EMBL" id="CT573213">
    <property type="protein sequence ID" value="CAJ61126.1"/>
    <property type="molecule type" value="Genomic_DNA"/>
</dbReference>
<evidence type="ECO:0000256" key="2">
    <source>
        <dbReference type="SAM" id="MobiDB-lite"/>
    </source>
</evidence>
<evidence type="ECO:0000313" key="5">
    <source>
        <dbReference type="Proteomes" id="UP000000657"/>
    </source>
</evidence>
<dbReference type="InterPro" id="IPR012349">
    <property type="entry name" value="Split_barrel_FMN-bd"/>
</dbReference>
<dbReference type="InterPro" id="IPR019920">
    <property type="entry name" value="F420-binding_dom_put"/>
</dbReference>
<dbReference type="AlphaFoldDB" id="Q0RMX0"/>
<dbReference type="HOGENOM" id="CLU_1292817_0_0_11"/>
<dbReference type="KEGG" id="fal:FRAAL2477"/>
<dbReference type="Proteomes" id="UP000000657">
    <property type="component" value="Chromosome"/>
</dbReference>
<dbReference type="STRING" id="326424.FRAAL2477"/>
<name>Q0RMX0_FRAAA</name>
<dbReference type="GO" id="GO:0005829">
    <property type="term" value="C:cytosol"/>
    <property type="evidence" value="ECO:0007669"/>
    <property type="project" value="TreeGrafter"/>
</dbReference>
<gene>
    <name evidence="4" type="ordered locus">FRAAL2477</name>
</gene>
<evidence type="ECO:0000259" key="3">
    <source>
        <dbReference type="Pfam" id="PF01243"/>
    </source>
</evidence>
<dbReference type="eggNOG" id="COG3576">
    <property type="taxonomic scope" value="Bacteria"/>
</dbReference>
<dbReference type="PANTHER" id="PTHR35176">
    <property type="entry name" value="HEME OXYGENASE HI_0854-RELATED"/>
    <property type="match status" value="1"/>
</dbReference>
<dbReference type="SUPFAM" id="SSF50475">
    <property type="entry name" value="FMN-binding split barrel"/>
    <property type="match status" value="1"/>
</dbReference>
<keyword evidence="1" id="KW-0560">Oxidoreductase</keyword>
<accession>Q0RMX0</accession>
<organism evidence="4 5">
    <name type="scientific">Frankia alni (strain DSM 45986 / CECT 9034 / ACN14a)</name>
    <dbReference type="NCBI Taxonomy" id="326424"/>
    <lineage>
        <taxon>Bacteria</taxon>
        <taxon>Bacillati</taxon>
        <taxon>Actinomycetota</taxon>
        <taxon>Actinomycetes</taxon>
        <taxon>Frankiales</taxon>
        <taxon>Frankiaceae</taxon>
        <taxon>Frankia</taxon>
    </lineage>
</organism>
<dbReference type="GO" id="GO:0016627">
    <property type="term" value="F:oxidoreductase activity, acting on the CH-CH group of donors"/>
    <property type="evidence" value="ECO:0007669"/>
    <property type="project" value="TreeGrafter"/>
</dbReference>
<feature type="region of interest" description="Disordered" evidence="2">
    <location>
        <begin position="38"/>
        <end position="86"/>
    </location>
</feature>
<proteinExistence type="predicted"/>
<dbReference type="Gene3D" id="2.30.110.10">
    <property type="entry name" value="Electron Transport, Fmn-binding Protein, Chain A"/>
    <property type="match status" value="1"/>
</dbReference>
<evidence type="ECO:0000313" key="4">
    <source>
        <dbReference type="EMBL" id="CAJ61126.1"/>
    </source>
</evidence>
<dbReference type="InterPro" id="IPR011576">
    <property type="entry name" value="Pyridox_Oxase_N"/>
</dbReference>
<dbReference type="Pfam" id="PF01243">
    <property type="entry name" value="PNPOx_N"/>
    <property type="match status" value="1"/>
</dbReference>
<reference evidence="4 5" key="1">
    <citation type="journal article" date="2007" name="Genome Res.">
        <title>Genome characteristics of facultatively symbiotic Frankia sp. strains reflect host range and host plant biogeography.</title>
        <authorList>
            <person name="Normand P."/>
            <person name="Lapierre P."/>
            <person name="Tisa L.S."/>
            <person name="Gogarten J.P."/>
            <person name="Alloisio N."/>
            <person name="Bagnarol E."/>
            <person name="Bassi C.A."/>
            <person name="Berry A.M."/>
            <person name="Bickhart D.M."/>
            <person name="Choisne N."/>
            <person name="Couloux A."/>
            <person name="Cournoyer B."/>
            <person name="Cruveiller S."/>
            <person name="Daubin V."/>
            <person name="Demange N."/>
            <person name="Francino M.P."/>
            <person name="Goltsman E."/>
            <person name="Huang Y."/>
            <person name="Kopp O.R."/>
            <person name="Labarre L."/>
            <person name="Lapidus A."/>
            <person name="Lavire C."/>
            <person name="Marechal J."/>
            <person name="Martinez M."/>
            <person name="Mastronunzio J.E."/>
            <person name="Mullin B.C."/>
            <person name="Niemann J."/>
            <person name="Pujic P."/>
            <person name="Rawnsley T."/>
            <person name="Rouy Z."/>
            <person name="Schenowitz C."/>
            <person name="Sellstedt A."/>
            <person name="Tavares F."/>
            <person name="Tomkins J.P."/>
            <person name="Vallenet D."/>
            <person name="Valverde C."/>
            <person name="Wall L.G."/>
            <person name="Wang Y."/>
            <person name="Medigue C."/>
            <person name="Benson D.R."/>
        </authorList>
    </citation>
    <scope>NUCLEOTIDE SEQUENCE [LARGE SCALE GENOMIC DNA]</scope>
    <source>
        <strain evidence="5">DSM 45986 / CECT 9034 / ACN14a</strain>
    </source>
</reference>
<dbReference type="InterPro" id="IPR052019">
    <property type="entry name" value="F420H2_bilvrd_red/Heme_oxyg"/>
</dbReference>
<feature type="domain" description="Pyridoxamine 5'-phosphate oxidase N-terminal" evidence="3">
    <location>
        <begin position="90"/>
        <end position="209"/>
    </location>
</feature>
<evidence type="ECO:0000256" key="1">
    <source>
        <dbReference type="ARBA" id="ARBA00023002"/>
    </source>
</evidence>
<dbReference type="GO" id="GO:0070967">
    <property type="term" value="F:coenzyme F420 binding"/>
    <property type="evidence" value="ECO:0007669"/>
    <property type="project" value="TreeGrafter"/>
</dbReference>
<dbReference type="NCBIfam" id="TIGR03618">
    <property type="entry name" value="Rv1155_F420"/>
    <property type="match status" value="1"/>
</dbReference>
<keyword evidence="5" id="KW-1185">Reference proteome</keyword>
<sequence>MPPADRYPIDFPRITLAFGGTLPGDFLSGDAILSWESDRESTGHQGVGGPGRRPGRRVPASDARPRSSRVAGRASRYTGVSTPETAEFPASHRDLLDSALTAVFVTIGADGRPQATAVWYLPDGPTVKVSMISTRRKLVNLRRNPVATLFLVDPANPGRTLEIRADVELVPDPDKTVLHRITDRYNVDFARFSALDSERTTAVLHPRRVVVLG</sequence>
<dbReference type="PANTHER" id="PTHR35176:SF6">
    <property type="entry name" value="HEME OXYGENASE HI_0854-RELATED"/>
    <property type="match status" value="1"/>
</dbReference>